<dbReference type="EMBL" id="JBHZOL010000055">
    <property type="protein sequence ID" value="MFE4106200.1"/>
    <property type="molecule type" value="Genomic_DNA"/>
</dbReference>
<dbReference type="PANTHER" id="PTHR40047:SF1">
    <property type="entry name" value="UPF0703 PROTEIN YCGQ"/>
    <property type="match status" value="1"/>
</dbReference>
<evidence type="ECO:0000313" key="4">
    <source>
        <dbReference type="Proteomes" id="UP001600165"/>
    </source>
</evidence>
<dbReference type="InterPro" id="IPR048447">
    <property type="entry name" value="DUF1980_C"/>
</dbReference>
<keyword evidence="1" id="KW-1133">Transmembrane helix</keyword>
<reference evidence="3 4" key="1">
    <citation type="submission" date="2024-10" db="EMBL/GenBank/DDBJ databases">
        <authorList>
            <person name="Ratan Roy A."/>
            <person name="Morales Sandoval P.H."/>
            <person name="De Los Santos Villalobos S."/>
            <person name="Chakraborty S."/>
            <person name="Mukherjee J."/>
        </authorList>
    </citation>
    <scope>NUCLEOTIDE SEQUENCE [LARGE SCALE GENOMIC DNA]</scope>
    <source>
        <strain evidence="3 4">S1</strain>
    </source>
</reference>
<keyword evidence="4" id="KW-1185">Reference proteome</keyword>
<dbReference type="Proteomes" id="UP001600165">
    <property type="component" value="Unassembled WGS sequence"/>
</dbReference>
<dbReference type="Pfam" id="PF21537">
    <property type="entry name" value="DUF1980_C"/>
    <property type="match status" value="1"/>
</dbReference>
<keyword evidence="1" id="KW-0472">Membrane</keyword>
<dbReference type="InterPro" id="IPR015402">
    <property type="entry name" value="DUF1980"/>
</dbReference>
<dbReference type="PANTHER" id="PTHR40047">
    <property type="entry name" value="UPF0703 PROTEIN YCGQ"/>
    <property type="match status" value="1"/>
</dbReference>
<organism evidence="3 4">
    <name type="scientific">Almyronema epifaneia S1</name>
    <dbReference type="NCBI Taxonomy" id="2991925"/>
    <lineage>
        <taxon>Bacteria</taxon>
        <taxon>Bacillati</taxon>
        <taxon>Cyanobacteriota</taxon>
        <taxon>Cyanophyceae</taxon>
        <taxon>Nodosilineales</taxon>
        <taxon>Nodosilineaceae</taxon>
        <taxon>Almyronema</taxon>
        <taxon>Almyronema epifaneia</taxon>
    </lineage>
</organism>
<feature type="transmembrane region" description="Helical" evidence="1">
    <location>
        <begin position="12"/>
        <end position="32"/>
    </location>
</feature>
<accession>A0ABW6IEV3</accession>
<dbReference type="RefSeq" id="WP_377963722.1">
    <property type="nucleotide sequence ID" value="NZ_JBHZOL010000055.1"/>
</dbReference>
<feature type="transmembrane region" description="Helical" evidence="1">
    <location>
        <begin position="86"/>
        <end position="106"/>
    </location>
</feature>
<evidence type="ECO:0000256" key="1">
    <source>
        <dbReference type="SAM" id="Phobius"/>
    </source>
</evidence>
<comment type="caution">
    <text evidence="3">The sequence shown here is derived from an EMBL/GenBank/DDBJ whole genome shotgun (WGS) entry which is preliminary data.</text>
</comment>
<evidence type="ECO:0000313" key="3">
    <source>
        <dbReference type="EMBL" id="MFE4106200.1"/>
    </source>
</evidence>
<proteinExistence type="predicted"/>
<dbReference type="InterPro" id="IPR052955">
    <property type="entry name" value="UPF0703_membrane_permease"/>
</dbReference>
<dbReference type="NCBIfam" id="TIGR03943">
    <property type="entry name" value="TIGR03943 family putative permease subunit"/>
    <property type="match status" value="1"/>
</dbReference>
<protein>
    <submittedName>
        <fullName evidence="3">TIGR03943 family putative permease subunit</fullName>
    </submittedName>
</protein>
<evidence type="ECO:0000259" key="2">
    <source>
        <dbReference type="Pfam" id="PF21537"/>
    </source>
</evidence>
<feature type="domain" description="DUF1980" evidence="2">
    <location>
        <begin position="154"/>
        <end position="256"/>
    </location>
</feature>
<gene>
    <name evidence="3" type="ORF">ACFVKH_07930</name>
</gene>
<feature type="transmembrane region" description="Helical" evidence="1">
    <location>
        <begin position="44"/>
        <end position="65"/>
    </location>
</feature>
<sequence length="256" mass="28805">MNRRRSPYVPWADILDILVLLAWGVALLKYWLTGQLGVLLHPDYRWLSNSAAVVLLVAAVLRGGYLVQKLKHTRSRAIANPRHFTLLPPNLSSFMLLAVAVLGLIYTPQAFASDTALQRGITDTLTMTRSQPQQFRLENRPEDRSVVDWVRTINVYPEPDAYSDQAVNVSGFVIHPPNWPDNYLMVSRFVLTCCAADAYPVGLPVRLEGDRATYAPDTWLEVKGAMTTETLADLRQLVIVPTSLTEIPEPENPYEY</sequence>
<keyword evidence="1" id="KW-0812">Transmembrane</keyword>
<name>A0ABW6IEV3_9CYAN</name>